<organism evidence="4 5">
    <name type="scientific">Lagenidium giganteum</name>
    <dbReference type="NCBI Taxonomy" id="4803"/>
    <lineage>
        <taxon>Eukaryota</taxon>
        <taxon>Sar</taxon>
        <taxon>Stramenopiles</taxon>
        <taxon>Oomycota</taxon>
        <taxon>Peronosporomycetes</taxon>
        <taxon>Pythiales</taxon>
        <taxon>Pythiaceae</taxon>
    </lineage>
</organism>
<reference evidence="4" key="2">
    <citation type="journal article" date="2023" name="Microbiol Resour">
        <title>Decontamination and Annotation of the Draft Genome Sequence of the Oomycete Lagenidium giganteum ARSEF 373.</title>
        <authorList>
            <person name="Morgan W.R."/>
            <person name="Tartar A."/>
        </authorList>
    </citation>
    <scope>NUCLEOTIDE SEQUENCE</scope>
    <source>
        <strain evidence="4">ARSEF 373</strain>
    </source>
</reference>
<keyword evidence="2" id="KW-0479">Metal-binding</keyword>
<evidence type="ECO:0000259" key="3">
    <source>
        <dbReference type="Pfam" id="PF13359"/>
    </source>
</evidence>
<evidence type="ECO:0000256" key="2">
    <source>
        <dbReference type="ARBA" id="ARBA00022723"/>
    </source>
</evidence>
<keyword evidence="5" id="KW-1185">Reference proteome</keyword>
<proteinExistence type="predicted"/>
<dbReference type="InterPro" id="IPR027806">
    <property type="entry name" value="HARBI1_dom"/>
</dbReference>
<sequence>MQLLLVGWITTKLRRNEQRLRDVLQCLHKFGLRTVTPQRQLVALSSPYHTLTEREARELFRFSIPELQMLRSLLELPFTVVAEEGDRVCGDEALAIVCRRLVEPARWSTIEREFRRSMPSLSRIFWATVKDLFKLHRNRLYMHRRLLEENVHVYAHAIANAAVATPDGLCIAMFGPIEGRRHDTIVLQESRLLHVLRRSQYLAPYSLCADKGNSSQPNLIAPYKAPPKGKLLPAYEESNQRMSKLRQSVEWVFHIIKQNWSLLNRQLKMQAQMCKVGDLFAVAVLLTNCLTCIRGGNQSAKYS</sequence>
<evidence type="ECO:0000313" key="5">
    <source>
        <dbReference type="Proteomes" id="UP001146120"/>
    </source>
</evidence>
<name>A0AAV2ZF36_9STRA</name>
<dbReference type="GO" id="GO:0046872">
    <property type="term" value="F:metal ion binding"/>
    <property type="evidence" value="ECO:0007669"/>
    <property type="project" value="UniProtKB-KW"/>
</dbReference>
<dbReference type="PANTHER" id="PTHR34615">
    <property type="entry name" value="PX DOMAIN-CONTAINING PROTEIN"/>
    <property type="match status" value="1"/>
</dbReference>
<reference evidence="4" key="1">
    <citation type="submission" date="2022-11" db="EMBL/GenBank/DDBJ databases">
        <authorList>
            <person name="Morgan W.R."/>
            <person name="Tartar A."/>
        </authorList>
    </citation>
    <scope>NUCLEOTIDE SEQUENCE</scope>
    <source>
        <strain evidence="4">ARSEF 373</strain>
    </source>
</reference>
<dbReference type="AlphaFoldDB" id="A0AAV2ZF36"/>
<dbReference type="EMBL" id="DAKRPA010000005">
    <property type="protein sequence ID" value="DBA04776.1"/>
    <property type="molecule type" value="Genomic_DNA"/>
</dbReference>
<accession>A0AAV2ZF36</accession>
<feature type="domain" description="DDE Tnp4" evidence="3">
    <location>
        <begin position="157"/>
        <end position="288"/>
    </location>
</feature>
<comment type="caution">
    <text evidence="4">The sequence shown here is derived from an EMBL/GenBank/DDBJ whole genome shotgun (WGS) entry which is preliminary data.</text>
</comment>
<dbReference type="Pfam" id="PF13359">
    <property type="entry name" value="DDE_Tnp_4"/>
    <property type="match status" value="1"/>
</dbReference>
<comment type="cofactor">
    <cofactor evidence="1">
        <name>a divalent metal cation</name>
        <dbReference type="ChEBI" id="CHEBI:60240"/>
    </cofactor>
</comment>
<evidence type="ECO:0000256" key="1">
    <source>
        <dbReference type="ARBA" id="ARBA00001968"/>
    </source>
</evidence>
<evidence type="ECO:0000313" key="4">
    <source>
        <dbReference type="EMBL" id="DBA04776.1"/>
    </source>
</evidence>
<dbReference type="Proteomes" id="UP001146120">
    <property type="component" value="Unassembled WGS sequence"/>
</dbReference>
<dbReference type="PANTHER" id="PTHR34615:SF1">
    <property type="entry name" value="PX DOMAIN-CONTAINING PROTEIN"/>
    <property type="match status" value="1"/>
</dbReference>
<protein>
    <recommendedName>
        <fullName evidence="3">DDE Tnp4 domain-containing protein</fullName>
    </recommendedName>
</protein>
<gene>
    <name evidence="4" type="ORF">N0F65_004413</name>
</gene>